<feature type="compositionally biased region" description="Polar residues" evidence="1">
    <location>
        <begin position="149"/>
        <end position="161"/>
    </location>
</feature>
<reference evidence="4 5" key="1">
    <citation type="submission" date="2024-04" db="EMBL/GenBank/DDBJ databases">
        <title>Complete genome sequence of Fusarium acuminatum.</title>
        <authorList>
            <person name="Lan B."/>
        </authorList>
    </citation>
    <scope>NUCLEOTIDE SEQUENCE [LARGE SCALE GENOMIC DNA]</scope>
    <source>
        <strain evidence="4">1A</strain>
    </source>
</reference>
<feature type="transmembrane region" description="Helical" evidence="2">
    <location>
        <begin position="195"/>
        <end position="217"/>
    </location>
</feature>
<dbReference type="EMBL" id="CP151264">
    <property type="protein sequence ID" value="WZH47231.1"/>
    <property type="molecule type" value="Genomic_DNA"/>
</dbReference>
<keyword evidence="5" id="KW-1185">Reference proteome</keyword>
<name>A0ABZ2X345_9HYPO</name>
<proteinExistence type="predicted"/>
<sequence length="272" mass="29724">MHLLSTFTLVSVIFAHLIWCDSKFIRPAELDKNQDADSDPANNIRYSHGDTINILWETDLDIVSLQIWQQAGDQYMYKNSKSTSLSWTFEYNFGGLSKNNEDSICSFVLYEYGIKGALATSQNVNISAPKPDETKYVTIATTLTYRDVSSTTGPLTESGLESSTVPTTTDISSSDDTKLSTTATANPGLPQGATAGIAIGALLGGLFIFGGFGWLIWKSFITKKDRGDGANGIEYQPEQYVYSIGQKAELPGDSRNPYNHPIRTVPGLHEAP</sequence>
<keyword evidence="2" id="KW-0812">Transmembrane</keyword>
<evidence type="ECO:0008006" key="6">
    <source>
        <dbReference type="Google" id="ProtNLM"/>
    </source>
</evidence>
<feature type="region of interest" description="Disordered" evidence="1">
    <location>
        <begin position="251"/>
        <end position="272"/>
    </location>
</feature>
<keyword evidence="2" id="KW-1133">Transmembrane helix</keyword>
<evidence type="ECO:0000256" key="3">
    <source>
        <dbReference type="SAM" id="SignalP"/>
    </source>
</evidence>
<evidence type="ECO:0000256" key="2">
    <source>
        <dbReference type="SAM" id="Phobius"/>
    </source>
</evidence>
<feature type="region of interest" description="Disordered" evidence="1">
    <location>
        <begin position="149"/>
        <end position="185"/>
    </location>
</feature>
<keyword evidence="2" id="KW-0472">Membrane</keyword>
<feature type="chain" id="PRO_5046842915" description="Mid2 domain-containing protein" evidence="3">
    <location>
        <begin position="21"/>
        <end position="272"/>
    </location>
</feature>
<evidence type="ECO:0000256" key="1">
    <source>
        <dbReference type="SAM" id="MobiDB-lite"/>
    </source>
</evidence>
<gene>
    <name evidence="4" type="ORF">QYS62_008375</name>
</gene>
<protein>
    <recommendedName>
        <fullName evidence="6">Mid2 domain-containing protein</fullName>
    </recommendedName>
</protein>
<evidence type="ECO:0000313" key="5">
    <source>
        <dbReference type="Proteomes" id="UP001489902"/>
    </source>
</evidence>
<organism evidence="4 5">
    <name type="scientific">Fusarium acuminatum</name>
    <dbReference type="NCBI Taxonomy" id="5515"/>
    <lineage>
        <taxon>Eukaryota</taxon>
        <taxon>Fungi</taxon>
        <taxon>Dikarya</taxon>
        <taxon>Ascomycota</taxon>
        <taxon>Pezizomycotina</taxon>
        <taxon>Sordariomycetes</taxon>
        <taxon>Hypocreomycetidae</taxon>
        <taxon>Hypocreales</taxon>
        <taxon>Nectriaceae</taxon>
        <taxon>Fusarium</taxon>
        <taxon>Fusarium tricinctum species complex</taxon>
    </lineage>
</organism>
<dbReference type="Proteomes" id="UP001489902">
    <property type="component" value="Chromosome 5"/>
</dbReference>
<feature type="signal peptide" evidence="3">
    <location>
        <begin position="1"/>
        <end position="20"/>
    </location>
</feature>
<keyword evidence="3" id="KW-0732">Signal</keyword>
<evidence type="ECO:0000313" key="4">
    <source>
        <dbReference type="EMBL" id="WZH47231.1"/>
    </source>
</evidence>
<feature type="compositionally biased region" description="Low complexity" evidence="1">
    <location>
        <begin position="162"/>
        <end position="184"/>
    </location>
</feature>
<accession>A0ABZ2X345</accession>